<feature type="compositionally biased region" description="Basic and acidic residues" evidence="6">
    <location>
        <begin position="70"/>
        <end position="79"/>
    </location>
</feature>
<comment type="caution">
    <text evidence="8">The sequence shown here is derived from an EMBL/GenBank/DDBJ whole genome shotgun (WGS) entry which is preliminary data.</text>
</comment>
<dbReference type="GO" id="GO:0003682">
    <property type="term" value="F:chromatin binding"/>
    <property type="evidence" value="ECO:0007669"/>
    <property type="project" value="TreeGrafter"/>
</dbReference>
<dbReference type="InterPro" id="IPR036824">
    <property type="entry name" value="Nucleoplasmin_core_dom_sf"/>
</dbReference>
<proteinExistence type="inferred from homology"/>
<evidence type="ECO:0000259" key="7">
    <source>
        <dbReference type="Pfam" id="PF03066"/>
    </source>
</evidence>
<feature type="compositionally biased region" description="Acidic residues" evidence="6">
    <location>
        <begin position="80"/>
        <end position="90"/>
    </location>
</feature>
<feature type="domain" description="Nucleoplasmin core" evidence="7">
    <location>
        <begin position="3"/>
        <end position="35"/>
    </location>
</feature>
<evidence type="ECO:0000256" key="1">
    <source>
        <dbReference type="ARBA" id="ARBA00004642"/>
    </source>
</evidence>
<dbReference type="PANTHER" id="PTHR22747">
    <property type="entry name" value="NUCLEOPLASMIN"/>
    <property type="match status" value="1"/>
</dbReference>
<dbReference type="SUPFAM" id="SSF69203">
    <property type="entry name" value="Nucleoplasmin-like core domain"/>
    <property type="match status" value="1"/>
</dbReference>
<protein>
    <recommendedName>
        <fullName evidence="3">Nucleophosmin</fullName>
    </recommendedName>
</protein>
<evidence type="ECO:0000313" key="9">
    <source>
        <dbReference type="Proteomes" id="UP001488838"/>
    </source>
</evidence>
<dbReference type="GO" id="GO:0003723">
    <property type="term" value="F:RNA binding"/>
    <property type="evidence" value="ECO:0007669"/>
    <property type="project" value="TreeGrafter"/>
</dbReference>
<evidence type="ECO:0000313" key="8">
    <source>
        <dbReference type="EMBL" id="KAK7814064.1"/>
    </source>
</evidence>
<comment type="subcellular location">
    <subcellularLocation>
        <location evidence="1">Nucleus</location>
        <location evidence="1">Nucleoplasm</location>
    </subcellularLocation>
</comment>
<evidence type="ECO:0000256" key="2">
    <source>
        <dbReference type="ARBA" id="ARBA00010744"/>
    </source>
</evidence>
<dbReference type="GO" id="GO:0005813">
    <property type="term" value="C:centrosome"/>
    <property type="evidence" value="ECO:0007669"/>
    <property type="project" value="TreeGrafter"/>
</dbReference>
<dbReference type="Pfam" id="PF03066">
    <property type="entry name" value="Nucleoplasmin"/>
    <property type="match status" value="1"/>
</dbReference>
<dbReference type="PANTHER" id="PTHR22747:SF28">
    <property type="entry name" value="NUCLEOPHOSMIN"/>
    <property type="match status" value="1"/>
</dbReference>
<feature type="compositionally biased region" description="Polar residues" evidence="6">
    <location>
        <begin position="1"/>
        <end position="14"/>
    </location>
</feature>
<dbReference type="Proteomes" id="UP001488838">
    <property type="component" value="Unassembled WGS sequence"/>
</dbReference>
<evidence type="ECO:0000256" key="3">
    <source>
        <dbReference type="ARBA" id="ARBA00020749"/>
    </source>
</evidence>
<evidence type="ECO:0000256" key="5">
    <source>
        <dbReference type="ARBA" id="ARBA00023242"/>
    </source>
</evidence>
<dbReference type="Gene3D" id="2.60.120.340">
    <property type="entry name" value="Nucleoplasmin core domain"/>
    <property type="match status" value="1"/>
</dbReference>
<dbReference type="GO" id="GO:0042274">
    <property type="term" value="P:ribosomal small subunit biogenesis"/>
    <property type="evidence" value="ECO:0007669"/>
    <property type="project" value="TreeGrafter"/>
</dbReference>
<dbReference type="GO" id="GO:1990904">
    <property type="term" value="C:ribonucleoprotein complex"/>
    <property type="evidence" value="ECO:0007669"/>
    <property type="project" value="TreeGrafter"/>
</dbReference>
<dbReference type="GO" id="GO:0005737">
    <property type="term" value="C:cytoplasm"/>
    <property type="evidence" value="ECO:0007669"/>
    <property type="project" value="TreeGrafter"/>
</dbReference>
<dbReference type="GO" id="GO:0005654">
    <property type="term" value="C:nucleoplasm"/>
    <property type="evidence" value="ECO:0007669"/>
    <property type="project" value="UniProtKB-SubCell"/>
</dbReference>
<keyword evidence="4" id="KW-0143">Chaperone</keyword>
<accession>A0AAW0IIH2</accession>
<feature type="region of interest" description="Disordered" evidence="6">
    <location>
        <begin position="1"/>
        <end position="109"/>
    </location>
</feature>
<name>A0AAW0IIH2_MYOGA</name>
<dbReference type="InterPro" id="IPR024057">
    <property type="entry name" value="Nucleoplasmin_core_dom"/>
</dbReference>
<dbReference type="GO" id="GO:0042393">
    <property type="term" value="F:histone binding"/>
    <property type="evidence" value="ECO:0007669"/>
    <property type="project" value="TreeGrafter"/>
</dbReference>
<dbReference type="GO" id="GO:0000056">
    <property type="term" value="P:ribosomal small subunit export from nucleus"/>
    <property type="evidence" value="ECO:0007669"/>
    <property type="project" value="TreeGrafter"/>
</dbReference>
<feature type="compositionally biased region" description="Acidic residues" evidence="6">
    <location>
        <begin position="40"/>
        <end position="54"/>
    </location>
</feature>
<organism evidence="8 9">
    <name type="scientific">Myodes glareolus</name>
    <name type="common">Bank vole</name>
    <name type="synonym">Clethrionomys glareolus</name>
    <dbReference type="NCBI Taxonomy" id="447135"/>
    <lineage>
        <taxon>Eukaryota</taxon>
        <taxon>Metazoa</taxon>
        <taxon>Chordata</taxon>
        <taxon>Craniata</taxon>
        <taxon>Vertebrata</taxon>
        <taxon>Euteleostomi</taxon>
        <taxon>Mammalia</taxon>
        <taxon>Eutheria</taxon>
        <taxon>Euarchontoglires</taxon>
        <taxon>Glires</taxon>
        <taxon>Rodentia</taxon>
        <taxon>Myomorpha</taxon>
        <taxon>Muroidea</taxon>
        <taxon>Cricetidae</taxon>
        <taxon>Arvicolinae</taxon>
        <taxon>Myodes</taxon>
    </lineage>
</organism>
<dbReference type="AlphaFoldDB" id="A0AAW0IIH2"/>
<dbReference type="GO" id="GO:0006338">
    <property type="term" value="P:chromatin remodeling"/>
    <property type="evidence" value="ECO:0007669"/>
    <property type="project" value="TreeGrafter"/>
</dbReference>
<dbReference type="EMBL" id="JBBHLL010000126">
    <property type="protein sequence ID" value="KAK7814064.1"/>
    <property type="molecule type" value="Genomic_DNA"/>
</dbReference>
<keyword evidence="9" id="KW-1185">Reference proteome</keyword>
<dbReference type="GO" id="GO:0042273">
    <property type="term" value="P:ribosomal large subunit biogenesis"/>
    <property type="evidence" value="ECO:0007669"/>
    <property type="project" value="TreeGrafter"/>
</dbReference>
<reference evidence="8 9" key="1">
    <citation type="journal article" date="2023" name="bioRxiv">
        <title>Conserved and derived expression patterns and positive selection on dental genes reveal complex evolutionary context of ever-growing rodent molars.</title>
        <authorList>
            <person name="Calamari Z.T."/>
            <person name="Song A."/>
            <person name="Cohen E."/>
            <person name="Akter M."/>
            <person name="Roy R.D."/>
            <person name="Hallikas O."/>
            <person name="Christensen M.M."/>
            <person name="Li P."/>
            <person name="Marangoni P."/>
            <person name="Jernvall J."/>
            <person name="Klein O.D."/>
        </authorList>
    </citation>
    <scope>NUCLEOTIDE SEQUENCE [LARGE SCALE GENOMIC DNA]</scope>
    <source>
        <strain evidence="8">V071</strain>
    </source>
</reference>
<comment type="similarity">
    <text evidence="2">Belongs to the nucleoplasmin family.</text>
</comment>
<dbReference type="GO" id="GO:0045944">
    <property type="term" value="P:positive regulation of transcription by RNA polymerase II"/>
    <property type="evidence" value="ECO:0007669"/>
    <property type="project" value="TreeGrafter"/>
</dbReference>
<evidence type="ECO:0000256" key="6">
    <source>
        <dbReference type="SAM" id="MobiDB-lite"/>
    </source>
</evidence>
<dbReference type="InterPro" id="IPR004301">
    <property type="entry name" value="Nucleoplasmin"/>
</dbReference>
<feature type="compositionally biased region" description="Basic residues" evidence="6">
    <location>
        <begin position="93"/>
        <end position="109"/>
    </location>
</feature>
<dbReference type="GO" id="GO:0010824">
    <property type="term" value="P:regulation of centrosome duplication"/>
    <property type="evidence" value="ECO:0007669"/>
    <property type="project" value="TreeGrafter"/>
</dbReference>
<dbReference type="GO" id="GO:0005730">
    <property type="term" value="C:nucleolus"/>
    <property type="evidence" value="ECO:0007669"/>
    <property type="project" value="TreeGrafter"/>
</dbReference>
<gene>
    <name evidence="8" type="ORF">U0070_020923</name>
</gene>
<keyword evidence="5" id="KW-0539">Nucleus</keyword>
<evidence type="ECO:0000256" key="4">
    <source>
        <dbReference type="ARBA" id="ARBA00023186"/>
    </source>
</evidence>
<dbReference type="GO" id="GO:0000055">
    <property type="term" value="P:ribosomal large subunit export from nucleus"/>
    <property type="evidence" value="ECO:0007669"/>
    <property type="project" value="TreeGrafter"/>
</dbReference>
<sequence>MSGQLTASPGNSEVTPPVVLRLKCGSGPVHRSGQHRGAAEEDAASEEEDEDDAELLNVSGKRSAPGGGDKVPEKKVKLEGDEDEDEDDEDERKKKKMMKMTRKLKKKFQ</sequence>